<comment type="caution">
    <text evidence="2">The sequence shown here is derived from an EMBL/GenBank/DDBJ whole genome shotgun (WGS) entry which is preliminary data.</text>
</comment>
<keyword evidence="1" id="KW-1133">Transmembrane helix</keyword>
<sequence length="177" mass="18509">MAGYLPGILAGRSGQSELGQQLAAYYMDTARFSAWSQAFSSQLAAAFLQLLTVALCGFCVFGGAFLVLSFAVRGAFLGFCAANVLFCGGPRALLCHWLLDCLPNLAVLFVCLWLACYGVRLSNGLFQSVFLGGAPRGQLAAAVRRLLVRSGMALLLCGLFCALGAGLNVLVVGLLTG</sequence>
<organism evidence="2 3">
    <name type="scientific">Candidatus Gemmiger excrementavium</name>
    <dbReference type="NCBI Taxonomy" id="2838608"/>
    <lineage>
        <taxon>Bacteria</taxon>
        <taxon>Bacillati</taxon>
        <taxon>Bacillota</taxon>
        <taxon>Clostridia</taxon>
        <taxon>Eubacteriales</taxon>
        <taxon>Gemmiger</taxon>
    </lineage>
</organism>
<reference evidence="2" key="2">
    <citation type="submission" date="2021-04" db="EMBL/GenBank/DDBJ databases">
        <authorList>
            <person name="Gilroy R."/>
        </authorList>
    </citation>
    <scope>NUCLEOTIDE SEQUENCE</scope>
    <source>
        <strain evidence="2">3436</strain>
    </source>
</reference>
<gene>
    <name evidence="2" type="ORF">H9810_00695</name>
</gene>
<dbReference type="Proteomes" id="UP000824031">
    <property type="component" value="Unassembled WGS sequence"/>
</dbReference>
<proteinExistence type="predicted"/>
<evidence type="ECO:0000313" key="3">
    <source>
        <dbReference type="Proteomes" id="UP000824031"/>
    </source>
</evidence>
<accession>A0A9D2F0M7</accession>
<name>A0A9D2F0M7_9FIRM</name>
<feature type="transmembrane region" description="Helical" evidence="1">
    <location>
        <begin position="75"/>
        <end position="99"/>
    </location>
</feature>
<dbReference type="AlphaFoldDB" id="A0A9D2F0M7"/>
<keyword evidence="1" id="KW-0812">Transmembrane</keyword>
<protein>
    <submittedName>
        <fullName evidence="2">Uncharacterized protein</fullName>
    </submittedName>
</protein>
<keyword evidence="1" id="KW-0472">Membrane</keyword>
<feature type="transmembrane region" description="Helical" evidence="1">
    <location>
        <begin position="105"/>
        <end position="131"/>
    </location>
</feature>
<reference evidence="2" key="1">
    <citation type="journal article" date="2021" name="PeerJ">
        <title>Extensive microbial diversity within the chicken gut microbiome revealed by metagenomics and culture.</title>
        <authorList>
            <person name="Gilroy R."/>
            <person name="Ravi A."/>
            <person name="Getino M."/>
            <person name="Pursley I."/>
            <person name="Horton D.L."/>
            <person name="Alikhan N.F."/>
            <person name="Baker D."/>
            <person name="Gharbi K."/>
            <person name="Hall N."/>
            <person name="Watson M."/>
            <person name="Adriaenssens E.M."/>
            <person name="Foster-Nyarko E."/>
            <person name="Jarju S."/>
            <person name="Secka A."/>
            <person name="Antonio M."/>
            <person name="Oren A."/>
            <person name="Chaudhuri R.R."/>
            <person name="La Ragione R."/>
            <person name="Hildebrand F."/>
            <person name="Pallen M.J."/>
        </authorList>
    </citation>
    <scope>NUCLEOTIDE SEQUENCE</scope>
    <source>
        <strain evidence="2">3436</strain>
    </source>
</reference>
<feature type="transmembrane region" description="Helical" evidence="1">
    <location>
        <begin position="43"/>
        <end position="68"/>
    </location>
</feature>
<dbReference type="EMBL" id="DXBO01000013">
    <property type="protein sequence ID" value="HIZ47223.1"/>
    <property type="molecule type" value="Genomic_DNA"/>
</dbReference>
<evidence type="ECO:0000256" key="1">
    <source>
        <dbReference type="SAM" id="Phobius"/>
    </source>
</evidence>
<feature type="transmembrane region" description="Helical" evidence="1">
    <location>
        <begin position="152"/>
        <end position="175"/>
    </location>
</feature>
<evidence type="ECO:0000313" key="2">
    <source>
        <dbReference type="EMBL" id="HIZ47223.1"/>
    </source>
</evidence>